<dbReference type="EMBL" id="AEDS01000051">
    <property type="protein sequence ID" value="EFL57571.1"/>
    <property type="molecule type" value="Genomic_DNA"/>
</dbReference>
<comment type="caution">
    <text evidence="2">The sequence shown here is derived from an EMBL/GenBank/DDBJ whole genome shotgun (WGS) entry which is preliminary data.</text>
</comment>
<evidence type="ECO:0000313" key="2">
    <source>
        <dbReference type="EMBL" id="EFL57571.1"/>
    </source>
</evidence>
<evidence type="ECO:0000256" key="1">
    <source>
        <dbReference type="SAM" id="MobiDB-lite"/>
    </source>
</evidence>
<gene>
    <name evidence="2" type="ORF">HMPREF9684_0725</name>
</gene>
<dbReference type="RefSeq" id="WP_005381110.1">
    <property type="nucleotide sequence ID" value="NZ_AEDS01000051.1"/>
</dbReference>
<protein>
    <submittedName>
        <fullName evidence="2">Uncharacterized protein</fullName>
    </submittedName>
</protein>
<sequence length="102" mass="11327">MNTGGGKSYSLGPTNITESKTMNVSPEATISFSYTEKLESEVPSEYVVNDTSVDLSTYTPDQPDGVYSPPPTEPEAEIRETNDMESLENRIRAIRTQFEIED</sequence>
<feature type="region of interest" description="Disordered" evidence="1">
    <location>
        <begin position="52"/>
        <end position="79"/>
    </location>
</feature>
<dbReference type="Proteomes" id="UP000005942">
    <property type="component" value="Unassembled WGS sequence"/>
</dbReference>
<organism evidence="2 3">
    <name type="scientific">Veillonella atypica ACS-134-V-Col7a</name>
    <dbReference type="NCBI Taxonomy" id="866778"/>
    <lineage>
        <taxon>Bacteria</taxon>
        <taxon>Bacillati</taxon>
        <taxon>Bacillota</taxon>
        <taxon>Negativicutes</taxon>
        <taxon>Veillonellales</taxon>
        <taxon>Veillonellaceae</taxon>
        <taxon>Veillonella</taxon>
    </lineage>
</organism>
<evidence type="ECO:0000313" key="3">
    <source>
        <dbReference type="Proteomes" id="UP000005942"/>
    </source>
</evidence>
<name>E1LCV1_9FIRM</name>
<feature type="region of interest" description="Disordered" evidence="1">
    <location>
        <begin position="1"/>
        <end position="22"/>
    </location>
</feature>
<proteinExistence type="predicted"/>
<dbReference type="AlphaFoldDB" id="E1LCV1"/>
<reference evidence="2 3" key="1">
    <citation type="submission" date="2010-08" db="EMBL/GenBank/DDBJ databases">
        <authorList>
            <person name="Durkin A.S."/>
            <person name="Madupu R."/>
            <person name="Torralba M."/>
            <person name="Gillis M."/>
            <person name="Methe B."/>
            <person name="Sutton G."/>
            <person name="Nelson K.E."/>
        </authorList>
    </citation>
    <scope>NUCLEOTIDE SEQUENCE [LARGE SCALE GENOMIC DNA]</scope>
    <source>
        <strain evidence="2 3">ACS-134-V-Col7a</strain>
    </source>
</reference>
<feature type="compositionally biased region" description="Polar residues" evidence="1">
    <location>
        <begin position="11"/>
        <end position="22"/>
    </location>
</feature>
<accession>E1LCV1</accession>